<feature type="region of interest" description="Disordered" evidence="1">
    <location>
        <begin position="19"/>
        <end position="43"/>
    </location>
</feature>
<dbReference type="EMBL" id="UFQR01000008">
    <property type="protein sequence ID" value="SSW95960.1"/>
    <property type="molecule type" value="Genomic_DNA"/>
</dbReference>
<proteinExistence type="predicted"/>
<evidence type="ECO:0000313" key="2">
    <source>
        <dbReference type="EMBL" id="SSW95960.1"/>
    </source>
</evidence>
<reference evidence="2" key="1">
    <citation type="submission" date="2018-04" db="EMBL/GenBank/DDBJ databases">
        <authorList>
            <person name="Go L.Y."/>
            <person name="Mitchell J.A."/>
        </authorList>
    </citation>
    <scope>NUCLEOTIDE SEQUENCE</scope>
    <source>
        <strain evidence="2">ARTV</strain>
    </source>
</reference>
<accession>A0A3B0M1X6</accession>
<gene>
    <name evidence="2" type="ORF">ARTV_2139</name>
</gene>
<name>A0A3B0M1X6_9GAMM</name>
<evidence type="ECO:0000256" key="1">
    <source>
        <dbReference type="SAM" id="MobiDB-lite"/>
    </source>
</evidence>
<organism evidence="2">
    <name type="scientific">Arsenophonus endosymbiont of Trialeurodes vaporariorum</name>
    <dbReference type="NCBI Taxonomy" id="235567"/>
    <lineage>
        <taxon>Bacteria</taxon>
        <taxon>Pseudomonadati</taxon>
        <taxon>Pseudomonadota</taxon>
        <taxon>Gammaproteobacteria</taxon>
        <taxon>Enterobacterales</taxon>
        <taxon>Morganellaceae</taxon>
        <taxon>Arsenophonus</taxon>
    </lineage>
</organism>
<dbReference type="AlphaFoldDB" id="A0A3B0M1X6"/>
<sequence>MSPVVHLLKRIKKAAAIKANKKGSGNAKKVYKKGKKVSDKSKKIAAKLRAKKAIKKAQK</sequence>
<protein>
    <submittedName>
        <fullName evidence="2">Uncharacterized protein</fullName>
    </submittedName>
</protein>